<dbReference type="EMBL" id="JAAITX010000004">
    <property type="protein sequence ID" value="NVH58543.1"/>
    <property type="molecule type" value="Genomic_DNA"/>
</dbReference>
<reference evidence="2" key="2">
    <citation type="submission" date="2020-02" db="EMBL/GenBank/DDBJ databases">
        <authorList>
            <person name="Littmann E."/>
            <person name="Sorbara M."/>
        </authorList>
    </citation>
    <scope>NUCLEOTIDE SEQUENCE</scope>
    <source>
        <strain evidence="2">MSK.17.11</strain>
        <strain evidence="1">MSK.17.38</strain>
    </source>
</reference>
<dbReference type="GeneID" id="90531464"/>
<sequence length="102" mass="11911">MANLPPVKLETHTTWFNLLLTLLREHAQNNPYEEYRQMAQRLFSKCMAYGTPFTDGYGASCVDLRLYPSEAGETIWLLLLTLCRQYDPDRDYSAELKNTEKE</sequence>
<evidence type="ECO:0000313" key="2">
    <source>
        <dbReference type="EMBL" id="NVH58543.1"/>
    </source>
</evidence>
<evidence type="ECO:0000313" key="1">
    <source>
        <dbReference type="EMBL" id="NSK14769.1"/>
    </source>
</evidence>
<protein>
    <submittedName>
        <fullName evidence="2">Uncharacterized protein</fullName>
    </submittedName>
</protein>
<dbReference type="AlphaFoldDB" id="A0A850HRB3"/>
<dbReference type="Proteomes" id="UP000528555">
    <property type="component" value="Unassembled WGS sequence"/>
</dbReference>
<reference evidence="3 4" key="1">
    <citation type="journal article" date="2020" name="Cell Host Microbe">
        <title>Functional and Genomic Variation between Human-Derived Isolates of Lachnospiraceae Reveals Inter- and Intra-Species Diversity.</title>
        <authorList>
            <person name="Sorbara M.T."/>
            <person name="Littmann E.R."/>
            <person name="Fontana E."/>
            <person name="Moody T.U."/>
            <person name="Kohout C.E."/>
            <person name="Gjonbalaj M."/>
            <person name="Eaton V."/>
            <person name="Seok R."/>
            <person name="Leiner I.M."/>
            <person name="Pamer E.G."/>
        </authorList>
    </citation>
    <scope>NUCLEOTIDE SEQUENCE [LARGE SCALE GENOMIC DNA]</scope>
    <source>
        <strain evidence="2 3">MSK.17.11</strain>
        <strain evidence="1 4">MSK.17.38</strain>
    </source>
</reference>
<dbReference type="Proteomes" id="UP000701680">
    <property type="component" value="Unassembled WGS sequence"/>
</dbReference>
<dbReference type="RefSeq" id="WP_008817046.1">
    <property type="nucleotide sequence ID" value="NZ_JAAITX010000004.1"/>
</dbReference>
<name>A0A850HRB3_9FIRM</name>
<proteinExistence type="predicted"/>
<keyword evidence="3" id="KW-1185">Reference proteome</keyword>
<accession>A0A850HRB3</accession>
<organism evidence="2 3">
    <name type="scientific">Dorea phocaeensis</name>
    <dbReference type="NCBI Taxonomy" id="2040291"/>
    <lineage>
        <taxon>Bacteria</taxon>
        <taxon>Bacillati</taxon>
        <taxon>Bacillota</taxon>
        <taxon>Clostridia</taxon>
        <taxon>Lachnospirales</taxon>
        <taxon>Lachnospiraceae</taxon>
        <taxon>Dorea</taxon>
    </lineage>
</organism>
<comment type="caution">
    <text evidence="2">The sequence shown here is derived from an EMBL/GenBank/DDBJ whole genome shotgun (WGS) entry which is preliminary data.</text>
</comment>
<dbReference type="EMBL" id="JAAIUO010000004">
    <property type="protein sequence ID" value="NSK14769.1"/>
    <property type="molecule type" value="Genomic_DNA"/>
</dbReference>
<evidence type="ECO:0000313" key="3">
    <source>
        <dbReference type="Proteomes" id="UP000528555"/>
    </source>
</evidence>
<gene>
    <name evidence="2" type="ORF">G5A66_07755</name>
    <name evidence="1" type="ORF">G5A75_07775</name>
</gene>
<evidence type="ECO:0000313" key="4">
    <source>
        <dbReference type="Proteomes" id="UP000701680"/>
    </source>
</evidence>